<feature type="transmembrane region" description="Helical" evidence="1">
    <location>
        <begin position="85"/>
        <end position="106"/>
    </location>
</feature>
<evidence type="ECO:0000256" key="1">
    <source>
        <dbReference type="SAM" id="Phobius"/>
    </source>
</evidence>
<evidence type="ECO:0000313" key="2">
    <source>
        <dbReference type="EMBL" id="MFD1563350.1"/>
    </source>
</evidence>
<evidence type="ECO:0000313" key="3">
    <source>
        <dbReference type="Proteomes" id="UP001597076"/>
    </source>
</evidence>
<keyword evidence="3" id="KW-1185">Reference proteome</keyword>
<keyword evidence="1" id="KW-0472">Membrane</keyword>
<protein>
    <submittedName>
        <fullName evidence="2">Uncharacterized protein</fullName>
    </submittedName>
</protein>
<dbReference type="Proteomes" id="UP001597076">
    <property type="component" value="Unassembled WGS sequence"/>
</dbReference>
<sequence length="178" mass="20357">MADSSVSRQKMEEILENSDNEDIEFWEQLLEEGKITFQNSIEEVQKIRDRSIEFMKIILLLGSFYVAVLQFGFEGTQPISNNYLLYIPFIPLFISTIPFFHTYIIPNSHTIGTNTKNAHISISEGYNKLEYTKIMSAVYFYWGDDNMDIVSKSIKIQLFGVGCIFSSLGAVAGIILRL</sequence>
<accession>A0ABD6BEK0</accession>
<dbReference type="EMBL" id="JBHUDI010000004">
    <property type="protein sequence ID" value="MFD1563350.1"/>
    <property type="molecule type" value="Genomic_DNA"/>
</dbReference>
<feature type="transmembrane region" description="Helical" evidence="1">
    <location>
        <begin position="156"/>
        <end position="176"/>
    </location>
</feature>
<comment type="caution">
    <text evidence="2">The sequence shown here is derived from an EMBL/GenBank/DDBJ whole genome shotgun (WGS) entry which is preliminary data.</text>
</comment>
<dbReference type="RefSeq" id="WP_390285830.1">
    <property type="nucleotide sequence ID" value="NZ_JBHUDI010000004.1"/>
</dbReference>
<feature type="transmembrane region" description="Helical" evidence="1">
    <location>
        <begin position="54"/>
        <end position="73"/>
    </location>
</feature>
<gene>
    <name evidence="2" type="ORF">ACFR99_07305</name>
</gene>
<dbReference type="AlphaFoldDB" id="A0ABD6BEK0"/>
<keyword evidence="1" id="KW-1133">Transmembrane helix</keyword>
<proteinExistence type="predicted"/>
<organism evidence="2 3">
    <name type="scientific">Haloarchaeobius amylolyticus</name>
    <dbReference type="NCBI Taxonomy" id="1198296"/>
    <lineage>
        <taxon>Archaea</taxon>
        <taxon>Methanobacteriati</taxon>
        <taxon>Methanobacteriota</taxon>
        <taxon>Stenosarchaea group</taxon>
        <taxon>Halobacteria</taxon>
        <taxon>Halobacteriales</taxon>
        <taxon>Halorubellaceae</taxon>
        <taxon>Haloarchaeobius</taxon>
    </lineage>
</organism>
<reference evidence="2 3" key="1">
    <citation type="journal article" date="2019" name="Int. J. Syst. Evol. Microbiol.">
        <title>The Global Catalogue of Microorganisms (GCM) 10K type strain sequencing project: providing services to taxonomists for standard genome sequencing and annotation.</title>
        <authorList>
            <consortium name="The Broad Institute Genomics Platform"/>
            <consortium name="The Broad Institute Genome Sequencing Center for Infectious Disease"/>
            <person name="Wu L."/>
            <person name="Ma J."/>
        </authorList>
    </citation>
    <scope>NUCLEOTIDE SEQUENCE [LARGE SCALE GENOMIC DNA]</scope>
    <source>
        <strain evidence="2 3">CGMCC 1.12230</strain>
    </source>
</reference>
<keyword evidence="1" id="KW-0812">Transmembrane</keyword>
<name>A0ABD6BEK0_9EURY</name>